<dbReference type="EMBL" id="AMCI01001013">
    <property type="protein sequence ID" value="EJX06940.1"/>
    <property type="molecule type" value="Genomic_DNA"/>
</dbReference>
<accession>J9H0T2</accession>
<evidence type="ECO:0000313" key="1">
    <source>
        <dbReference type="EMBL" id="EJX06940.1"/>
    </source>
</evidence>
<proteinExistence type="predicted"/>
<name>J9H0T2_9ZZZZ</name>
<reference evidence="1" key="1">
    <citation type="journal article" date="2012" name="PLoS ONE">
        <title>Gene sets for utilization of primary and secondary nutrition supplies in the distal gut of endangered iberian lynx.</title>
        <authorList>
            <person name="Alcaide M."/>
            <person name="Messina E."/>
            <person name="Richter M."/>
            <person name="Bargiela R."/>
            <person name="Peplies J."/>
            <person name="Huws S.A."/>
            <person name="Newbold C.J."/>
            <person name="Golyshin P.N."/>
            <person name="Simon M.A."/>
            <person name="Lopez G."/>
            <person name="Yakimov M.M."/>
            <person name="Ferrer M."/>
        </authorList>
    </citation>
    <scope>NUCLEOTIDE SEQUENCE</scope>
</reference>
<protein>
    <submittedName>
        <fullName evidence="1">Uncharacterized protein</fullName>
    </submittedName>
</protein>
<organism evidence="1">
    <name type="scientific">gut metagenome</name>
    <dbReference type="NCBI Taxonomy" id="749906"/>
    <lineage>
        <taxon>unclassified sequences</taxon>
        <taxon>metagenomes</taxon>
        <taxon>organismal metagenomes</taxon>
    </lineage>
</organism>
<sequence length="52" mass="5783">MPLRSSFRPRAGSTKRGAVTRFRCNALQSFTSKICLIRPMAFCVSYRPSTGA</sequence>
<dbReference type="AlphaFoldDB" id="J9H0T2"/>
<comment type="caution">
    <text evidence="1">The sequence shown here is derived from an EMBL/GenBank/DDBJ whole genome shotgun (WGS) entry which is preliminary data.</text>
</comment>
<gene>
    <name evidence="1" type="ORF">EVA_04947</name>
</gene>